<dbReference type="GO" id="GO:0005794">
    <property type="term" value="C:Golgi apparatus"/>
    <property type="evidence" value="ECO:0007669"/>
    <property type="project" value="TreeGrafter"/>
</dbReference>
<keyword evidence="2" id="KW-0472">Membrane</keyword>
<comment type="caution">
    <text evidence="4">The sequence shown here is derived from an EMBL/GenBank/DDBJ whole genome shotgun (WGS) entry which is preliminary data.</text>
</comment>
<dbReference type="Pfam" id="PF14416">
    <property type="entry name" value="PMR5N"/>
    <property type="match status" value="1"/>
</dbReference>
<evidence type="ECO:0000313" key="4">
    <source>
        <dbReference type="EMBL" id="KAK1617821.1"/>
    </source>
</evidence>
<dbReference type="EMBL" id="JAUUTY010000006">
    <property type="protein sequence ID" value="KAK1617821.1"/>
    <property type="molecule type" value="Genomic_DNA"/>
</dbReference>
<name>A0AAD8RBI3_LOLMU</name>
<dbReference type="GO" id="GO:0016413">
    <property type="term" value="F:O-acetyltransferase activity"/>
    <property type="evidence" value="ECO:0007669"/>
    <property type="project" value="InterPro"/>
</dbReference>
<feature type="compositionally biased region" description="Basic and acidic residues" evidence="1">
    <location>
        <begin position="81"/>
        <end position="93"/>
    </location>
</feature>
<keyword evidence="5" id="KW-1185">Reference proteome</keyword>
<keyword evidence="2" id="KW-0812">Transmembrane</keyword>
<reference evidence="4" key="1">
    <citation type="submission" date="2023-07" db="EMBL/GenBank/DDBJ databases">
        <title>A chromosome-level genome assembly of Lolium multiflorum.</title>
        <authorList>
            <person name="Chen Y."/>
            <person name="Copetti D."/>
            <person name="Kolliker R."/>
            <person name="Studer B."/>
        </authorList>
    </citation>
    <scope>NUCLEOTIDE SEQUENCE</scope>
    <source>
        <strain evidence="4">02402/16</strain>
        <tissue evidence="4">Leaf</tissue>
    </source>
</reference>
<feature type="region of interest" description="Disordered" evidence="1">
    <location>
        <begin position="240"/>
        <end position="275"/>
    </location>
</feature>
<evidence type="ECO:0000259" key="3">
    <source>
        <dbReference type="Pfam" id="PF14416"/>
    </source>
</evidence>
<gene>
    <name evidence="4" type="ORF">QYE76_023338</name>
</gene>
<protein>
    <recommendedName>
        <fullName evidence="3">Trichome birefringence-like N-terminal domain-containing protein</fullName>
    </recommendedName>
</protein>
<feature type="compositionally biased region" description="Pro residues" evidence="1">
    <location>
        <begin position="260"/>
        <end position="275"/>
    </location>
</feature>
<evidence type="ECO:0000313" key="5">
    <source>
        <dbReference type="Proteomes" id="UP001231189"/>
    </source>
</evidence>
<proteinExistence type="predicted"/>
<feature type="region of interest" description="Disordered" evidence="1">
    <location>
        <begin position="68"/>
        <end position="93"/>
    </location>
</feature>
<dbReference type="InterPro" id="IPR029962">
    <property type="entry name" value="TBL"/>
</dbReference>
<keyword evidence="2" id="KW-1133">Transmembrane helix</keyword>
<feature type="transmembrane region" description="Helical" evidence="2">
    <location>
        <begin position="12"/>
        <end position="36"/>
    </location>
</feature>
<feature type="compositionally biased region" description="Basic and acidic residues" evidence="1">
    <location>
        <begin position="240"/>
        <end position="253"/>
    </location>
</feature>
<evidence type="ECO:0000256" key="1">
    <source>
        <dbReference type="SAM" id="MobiDB-lite"/>
    </source>
</evidence>
<accession>A0AAD8RBI3</accession>
<dbReference type="PANTHER" id="PTHR32285">
    <property type="entry name" value="PROTEIN TRICHOME BIREFRINGENCE-LIKE 9-RELATED"/>
    <property type="match status" value="1"/>
</dbReference>
<dbReference type="AlphaFoldDB" id="A0AAD8RBI3"/>
<dbReference type="Proteomes" id="UP001231189">
    <property type="component" value="Unassembled WGS sequence"/>
</dbReference>
<organism evidence="4 5">
    <name type="scientific">Lolium multiflorum</name>
    <name type="common">Italian ryegrass</name>
    <name type="synonym">Lolium perenne subsp. multiflorum</name>
    <dbReference type="NCBI Taxonomy" id="4521"/>
    <lineage>
        <taxon>Eukaryota</taxon>
        <taxon>Viridiplantae</taxon>
        <taxon>Streptophyta</taxon>
        <taxon>Embryophyta</taxon>
        <taxon>Tracheophyta</taxon>
        <taxon>Spermatophyta</taxon>
        <taxon>Magnoliopsida</taxon>
        <taxon>Liliopsida</taxon>
        <taxon>Poales</taxon>
        <taxon>Poaceae</taxon>
        <taxon>BOP clade</taxon>
        <taxon>Pooideae</taxon>
        <taxon>Poodae</taxon>
        <taxon>Poeae</taxon>
        <taxon>Poeae Chloroplast Group 2 (Poeae type)</taxon>
        <taxon>Loliodinae</taxon>
        <taxon>Loliinae</taxon>
        <taxon>Lolium</taxon>
    </lineage>
</organism>
<dbReference type="PANTHER" id="PTHR32285:SF333">
    <property type="entry name" value="PROTEIN TRICHOME BIREFRINGENCE-LIKE 16"/>
    <property type="match status" value="1"/>
</dbReference>
<sequence length="275" mass="30753">MKVHRLPVDKPCLGLVVLLFALPIVLLVLLGGSPILTILSITPEQQKAFSQGLGFLEQQGQQRLGNDVSGGQIGSPAPTFEDSRRQKSTATRDDECNYAKGKWIADKKRPLYSGYECKQWLPKKYNCGGMGRTDLSFESYRWQPLGCEMPEVSGPNFLNRNRGPRIAPLLGDTGGDTTHEQTPLPLCPLLPCRRRWSPLGKARAERRRQDLFSLRNPSKEIFSELDETFARGPIFARSFQKTEDPKWGHEEAGRVAGGKPWPPDLPPGPLVWPPR</sequence>
<feature type="domain" description="Trichome birefringence-like N-terminal" evidence="3">
    <location>
        <begin position="95"/>
        <end position="148"/>
    </location>
</feature>
<dbReference type="InterPro" id="IPR025846">
    <property type="entry name" value="TBL_N"/>
</dbReference>
<evidence type="ECO:0000256" key="2">
    <source>
        <dbReference type="SAM" id="Phobius"/>
    </source>
</evidence>